<dbReference type="AlphaFoldDB" id="A7TI85"/>
<proteinExistence type="predicted"/>
<dbReference type="OrthoDB" id="4040999at2759"/>
<dbReference type="KEGG" id="vpo:Kpol_1045p79"/>
<evidence type="ECO:0000313" key="1">
    <source>
        <dbReference type="EMBL" id="EDO18092.1"/>
    </source>
</evidence>
<dbReference type="HOGENOM" id="CLU_520828_0_0_1"/>
<keyword evidence="2" id="KW-1185">Reference proteome</keyword>
<organism evidence="2">
    <name type="scientific">Vanderwaltozyma polyspora (strain ATCC 22028 / DSM 70294 / BCRC 21397 / CBS 2163 / NBRC 10782 / NRRL Y-8283 / UCD 57-17)</name>
    <name type="common">Kluyveromyces polysporus</name>
    <dbReference type="NCBI Taxonomy" id="436907"/>
    <lineage>
        <taxon>Eukaryota</taxon>
        <taxon>Fungi</taxon>
        <taxon>Dikarya</taxon>
        <taxon>Ascomycota</taxon>
        <taxon>Saccharomycotina</taxon>
        <taxon>Saccharomycetes</taxon>
        <taxon>Saccharomycetales</taxon>
        <taxon>Saccharomycetaceae</taxon>
        <taxon>Vanderwaltozyma</taxon>
    </lineage>
</organism>
<reference evidence="1 2" key="1">
    <citation type="journal article" date="2007" name="Proc. Natl. Acad. Sci. U.S.A.">
        <title>Independent sorting-out of thousands of duplicated gene pairs in two yeast species descended from a whole-genome duplication.</title>
        <authorList>
            <person name="Scannell D.R."/>
            <person name="Frank A.C."/>
            <person name="Conant G.C."/>
            <person name="Byrne K.P."/>
            <person name="Woolfit M."/>
            <person name="Wolfe K.H."/>
        </authorList>
    </citation>
    <scope>NUCLEOTIDE SEQUENCE [LARGE SCALE GENOMIC DNA]</scope>
    <source>
        <strain evidence="2">ATCC 22028 / DSM 70294 / BCRC 21397 / CBS 2163 / NBRC 10782 / NRRL Y-8283 / UCD 57-17</strain>
    </source>
</reference>
<protein>
    <submittedName>
        <fullName evidence="1">Uncharacterized protein</fullName>
    </submittedName>
</protein>
<dbReference type="PhylomeDB" id="A7TI85"/>
<accession>A7TI85</accession>
<name>A7TI85_VANPO</name>
<dbReference type="InParanoid" id="A7TI85"/>
<dbReference type="RefSeq" id="XP_001645950.1">
    <property type="nucleotide sequence ID" value="XM_001645900.1"/>
</dbReference>
<dbReference type="PANTHER" id="PTHR28037:SF2">
    <property type="entry name" value="ACR018CP"/>
    <property type="match status" value="1"/>
</dbReference>
<dbReference type="OMA" id="MRAWRRN"/>
<dbReference type="eggNOG" id="ENOG502QWRD">
    <property type="taxonomic scope" value="Eukaryota"/>
</dbReference>
<dbReference type="GeneID" id="5546361"/>
<dbReference type="PANTHER" id="PTHR28037">
    <property type="entry name" value="ALCOHOL O-ACETYLTRANSFERASE 1-RELATED"/>
    <property type="match status" value="1"/>
</dbReference>
<dbReference type="InterPro" id="IPR052058">
    <property type="entry name" value="Alcohol_O-acetyltransferase"/>
</dbReference>
<gene>
    <name evidence="1" type="ORF">Kpol_1045p79</name>
</gene>
<dbReference type="FunCoup" id="A7TI85">
    <property type="interactions" value="3"/>
</dbReference>
<dbReference type="GO" id="GO:0008080">
    <property type="term" value="F:N-acetyltransferase activity"/>
    <property type="evidence" value="ECO:0007669"/>
    <property type="project" value="TreeGrafter"/>
</dbReference>
<dbReference type="EMBL" id="DS480394">
    <property type="protein sequence ID" value="EDO18092.1"/>
    <property type="molecule type" value="Genomic_DNA"/>
</dbReference>
<evidence type="ECO:0000313" key="2">
    <source>
        <dbReference type="Proteomes" id="UP000000267"/>
    </source>
</evidence>
<dbReference type="Proteomes" id="UP000000267">
    <property type="component" value="Unassembled WGS sequence"/>
</dbReference>
<sequence>MTSFRQLGTYEKKLVGQALAGQSNGIIFSAKYISNAQDGLTDDATLLTNSEPLLLDSRLVNALQKMVLKHPELRTTVNEKLEFEEVKEIKTSDIITSVKFDSLKDEFVNCHLGAPPYLLRHIFNRNKFTPGSGKPLWELCVIDDSLVMFHGQDVLFDIFAAANFHKLFLETLNSMDDEHITDLEYIYRYDATKSNRSISFPRTIYENPKLRIPGKTIDLVNLQTQSFFKSFYVNAIKKPLDIITFNSEPMKYIKPNEIDFMNEASALCGTTVFGHITTDRFEYLNSIARHENVCIRSFICGIALLCLKSMIKDFTGSITFSIPVNLRESIEGPSDFGLFYKTILVECPLSLIDDQVYNNINVYNGYDNSNVKVPETDPTFEEKKLEYQFKQISDLVSTTMKERMRAWRRNGFNDDDIKKMKFTSDDKASNTKIIQINDVSEFKINSSKSSKVSIKELNFTHSISNSDFMSLSYTYCKETGSNICIHYPDAYDMEKFVERFQSFVADQQ</sequence>